<dbReference type="Proteomes" id="UP000033664">
    <property type="component" value="Unassembled WGS sequence"/>
</dbReference>
<evidence type="ECO:0000313" key="3">
    <source>
        <dbReference type="Proteomes" id="UP000033664"/>
    </source>
</evidence>
<dbReference type="RefSeq" id="WP_045980485.1">
    <property type="nucleotide sequence ID" value="NZ_JXXY01000020.1"/>
</dbReference>
<dbReference type="AlphaFoldDB" id="A0A0F4PSE1"/>
<name>A0A0F4PSE1_9GAMM</name>
<dbReference type="OrthoDB" id="6208912at2"/>
<organism evidence="2 3">
    <name type="scientific">Pseudoalteromonas ruthenica</name>
    <dbReference type="NCBI Taxonomy" id="151081"/>
    <lineage>
        <taxon>Bacteria</taxon>
        <taxon>Pseudomonadati</taxon>
        <taxon>Pseudomonadota</taxon>
        <taxon>Gammaproteobacteria</taxon>
        <taxon>Alteromonadales</taxon>
        <taxon>Pseudoalteromonadaceae</taxon>
        <taxon>Pseudoalteromonas</taxon>
    </lineage>
</organism>
<reference evidence="2 3" key="1">
    <citation type="journal article" date="2015" name="BMC Genomics">
        <title>Genome mining reveals unlocked bioactive potential of marine Gram-negative bacteria.</title>
        <authorList>
            <person name="Machado H."/>
            <person name="Sonnenschein E.C."/>
            <person name="Melchiorsen J."/>
            <person name="Gram L."/>
        </authorList>
    </citation>
    <scope>NUCLEOTIDE SEQUENCE [LARGE SCALE GENOMIC DNA]</scope>
    <source>
        <strain evidence="2 3">S3137</strain>
    </source>
</reference>
<evidence type="ECO:0000259" key="1">
    <source>
        <dbReference type="Pfam" id="PF07238"/>
    </source>
</evidence>
<comment type="caution">
    <text evidence="2">The sequence shown here is derived from an EMBL/GenBank/DDBJ whole genome shotgun (WGS) entry which is preliminary data.</text>
</comment>
<gene>
    <name evidence="2" type="ORF">TW72_11415</name>
</gene>
<dbReference type="InterPro" id="IPR009875">
    <property type="entry name" value="PilZ_domain"/>
</dbReference>
<evidence type="ECO:0000313" key="2">
    <source>
        <dbReference type="EMBL" id="KJY98357.1"/>
    </source>
</evidence>
<dbReference type="eggNOG" id="ENOG502Z80T">
    <property type="taxonomic scope" value="Bacteria"/>
</dbReference>
<accession>A0A0F4PSE1</accession>
<feature type="domain" description="PilZ" evidence="1">
    <location>
        <begin position="487"/>
        <end position="601"/>
    </location>
</feature>
<dbReference type="PATRIC" id="fig|151081.8.peg.3503"/>
<dbReference type="GeneID" id="58229101"/>
<dbReference type="Pfam" id="PF07238">
    <property type="entry name" value="PilZ"/>
    <property type="match status" value="2"/>
</dbReference>
<proteinExistence type="predicted"/>
<dbReference type="Gene3D" id="2.40.10.220">
    <property type="entry name" value="predicted glycosyltransferase like domains"/>
    <property type="match status" value="1"/>
</dbReference>
<protein>
    <recommendedName>
        <fullName evidence="1">PilZ domain-containing protein</fullName>
    </recommendedName>
</protein>
<dbReference type="EMBL" id="JXXZ01000010">
    <property type="protein sequence ID" value="KJY98357.1"/>
    <property type="molecule type" value="Genomic_DNA"/>
</dbReference>
<dbReference type="SUPFAM" id="SSF141371">
    <property type="entry name" value="PilZ domain-like"/>
    <property type="match status" value="1"/>
</dbReference>
<sequence>MAEDTLLKHQPLVDELKQSLGQASFSRDFAAKTAQLPKGDQFIIKMEFNRLRQPCSRTIDLRGTASGEVQSYSYKSQQHFMDAQAIATFEKGVARFGDYIMAVYEMVMEEVNNQRQLRQGATPQPENSEKSARVIHFASYDFRQQERMNYTIKVSVMVNDKTIEGKSSDISLGGCKLKLPSHAMLERGQKVQVRFTGLEEDFELGLKNGLEYEIVGIDPASTIDFYYARMKRTGSETTPGFDEFLARFINGNKRRYKVNLDNTLDAVLTKGYEQYYLPRVSSLFSFICVNDKKLTPKLLLTTENNAYIHYYFSDEERRSVLPSILNTQRISSILARKGQVKSTLLYSFSHTQNGKVFFYSATDIELATYPKLRSLFFSYASRKPSWRVFKLQLVPVQSEDSHIPLSLPDSAGEAIAKLNKPPSARVQSYLKGLKYLCTLSEVSSANLTAHKRRYRLDKSLVNQLKVFGHRKVAEPELEVVALEYANLRAHKRYLYQTEVTVESGLAAPMSAQSRDFSVLGMQIELSQPAPETKKGDVIYLRLPQLQEITKKFELTQLPYEVMAVSKTGTILNLKAYQKSKQPHVGVQFFSQLVENNKDKLQVCEEEPKVPGLSKALRNIVVKNLAQTPLYITKEEAHLELGAIGEGRYQSAIHHIWRQFGEFSTQINLKPLLSIKEFQQLSDTLRDGNRQDKPKTFDLFIRLNLKKDDLSSAVTSRCISTEEDYSSLLPFVNKALKSGLLFAFRLHLSKTGRPDTKYLISELKYISHYALHKAKELEQALWRVEGVIDALAIDELVPKLCDIEVQDYQKMLERRNLWLQRLG</sequence>
<dbReference type="GO" id="GO:0035438">
    <property type="term" value="F:cyclic-di-GMP binding"/>
    <property type="evidence" value="ECO:0007669"/>
    <property type="project" value="InterPro"/>
</dbReference>
<feature type="domain" description="PilZ" evidence="1">
    <location>
        <begin position="143"/>
        <end position="220"/>
    </location>
</feature>
<keyword evidence="3" id="KW-1185">Reference proteome</keyword>